<feature type="compositionally biased region" description="Polar residues" evidence="1">
    <location>
        <begin position="85"/>
        <end position="109"/>
    </location>
</feature>
<comment type="caution">
    <text evidence="3">The sequence shown here is derived from an EMBL/GenBank/DDBJ whole genome shotgun (WGS) entry which is preliminary data.</text>
</comment>
<feature type="region of interest" description="Disordered" evidence="1">
    <location>
        <begin position="44"/>
        <end position="142"/>
    </location>
</feature>
<protein>
    <submittedName>
        <fullName evidence="3">Sperm acrosome associated 7</fullName>
    </submittedName>
</protein>
<feature type="region of interest" description="Disordered" evidence="1">
    <location>
        <begin position="162"/>
        <end position="195"/>
    </location>
</feature>
<keyword evidence="4" id="KW-1185">Reference proteome</keyword>
<feature type="compositionally biased region" description="Basic and acidic residues" evidence="1">
    <location>
        <begin position="114"/>
        <end position="128"/>
    </location>
</feature>
<dbReference type="EMBL" id="JACAGB010000003">
    <property type="protein sequence ID" value="KAF6375415.1"/>
    <property type="molecule type" value="Genomic_DNA"/>
</dbReference>
<evidence type="ECO:0000313" key="4">
    <source>
        <dbReference type="Proteomes" id="UP000558488"/>
    </source>
</evidence>
<feature type="signal peptide" evidence="2">
    <location>
        <begin position="1"/>
        <end position="22"/>
    </location>
</feature>
<organism evidence="3 4">
    <name type="scientific">Pipistrellus kuhlii</name>
    <name type="common">Kuhl's pipistrelle</name>
    <dbReference type="NCBI Taxonomy" id="59472"/>
    <lineage>
        <taxon>Eukaryota</taxon>
        <taxon>Metazoa</taxon>
        <taxon>Chordata</taxon>
        <taxon>Craniata</taxon>
        <taxon>Vertebrata</taxon>
        <taxon>Euteleostomi</taxon>
        <taxon>Mammalia</taxon>
        <taxon>Eutheria</taxon>
        <taxon>Laurasiatheria</taxon>
        <taxon>Chiroptera</taxon>
        <taxon>Yangochiroptera</taxon>
        <taxon>Vespertilionidae</taxon>
        <taxon>Pipistrellus</taxon>
    </lineage>
</organism>
<gene>
    <name evidence="3" type="ORF">mPipKuh1_016492</name>
</gene>
<accession>A0A7J7ZMZ6</accession>
<dbReference type="Proteomes" id="UP000558488">
    <property type="component" value="Unassembled WGS sequence"/>
</dbReference>
<dbReference type="Pfam" id="PF15307">
    <property type="entry name" value="SPACA7"/>
    <property type="match status" value="1"/>
</dbReference>
<reference evidence="3 4" key="1">
    <citation type="journal article" date="2020" name="Nature">
        <title>Six reference-quality genomes reveal evolution of bat adaptations.</title>
        <authorList>
            <person name="Jebb D."/>
            <person name="Huang Z."/>
            <person name="Pippel M."/>
            <person name="Hughes G.M."/>
            <person name="Lavrichenko K."/>
            <person name="Devanna P."/>
            <person name="Winkler S."/>
            <person name="Jermiin L.S."/>
            <person name="Skirmuntt E.C."/>
            <person name="Katzourakis A."/>
            <person name="Burkitt-Gray L."/>
            <person name="Ray D.A."/>
            <person name="Sullivan K.A.M."/>
            <person name="Roscito J.G."/>
            <person name="Kirilenko B.M."/>
            <person name="Davalos L.M."/>
            <person name="Corthals A.P."/>
            <person name="Power M.L."/>
            <person name="Jones G."/>
            <person name="Ransome R.D."/>
            <person name="Dechmann D.K.N."/>
            <person name="Locatelli A.G."/>
            <person name="Puechmaille S.J."/>
            <person name="Fedrigo O."/>
            <person name="Jarvis E.D."/>
            <person name="Hiller M."/>
            <person name="Vernes S.C."/>
            <person name="Myers E.W."/>
            <person name="Teeling E.C."/>
        </authorList>
    </citation>
    <scope>NUCLEOTIDE SEQUENCE [LARGE SCALE GENOMIC DNA]</scope>
    <source>
        <strain evidence="3">MPipKuh1</strain>
        <tissue evidence="3">Flight muscle</tissue>
    </source>
</reference>
<evidence type="ECO:0000313" key="3">
    <source>
        <dbReference type="EMBL" id="KAF6375415.1"/>
    </source>
</evidence>
<proteinExistence type="predicted"/>
<sequence length="195" mass="21305">MAANRGATLFVLLLYCCHRAEQPVNTSSGIVAVDHEILVQEILNPNKSSRSGTTKTASTSSPAMLKGKKTVIDENAEDYAEPPNNAHSSPNNEDQRFNNESSGNNSYQVGGSVDHGESHLSSSREHRIFNSSKKNSKNDPDESISVLDKILQKIGKFSGNLSSKLKRTSKAQRAESGQRGHQLREISVKNEILTE</sequence>
<feature type="compositionally biased region" description="Polar residues" evidence="1">
    <location>
        <begin position="44"/>
        <end position="62"/>
    </location>
</feature>
<name>A0A7J7ZMZ6_PIPKU</name>
<dbReference type="AlphaFoldDB" id="A0A7J7ZMZ6"/>
<feature type="compositionally biased region" description="Basic and acidic residues" evidence="1">
    <location>
        <begin position="172"/>
        <end position="188"/>
    </location>
</feature>
<keyword evidence="2" id="KW-0732">Signal</keyword>
<dbReference type="GO" id="GO:0001669">
    <property type="term" value="C:acrosomal vesicle"/>
    <property type="evidence" value="ECO:0007669"/>
    <property type="project" value="InterPro"/>
</dbReference>
<evidence type="ECO:0000256" key="1">
    <source>
        <dbReference type="SAM" id="MobiDB-lite"/>
    </source>
</evidence>
<evidence type="ECO:0000256" key="2">
    <source>
        <dbReference type="SAM" id="SignalP"/>
    </source>
</evidence>
<feature type="chain" id="PRO_5029542935" evidence="2">
    <location>
        <begin position="23"/>
        <end position="195"/>
    </location>
</feature>
<dbReference type="InterPro" id="IPR029301">
    <property type="entry name" value="SPACA7"/>
</dbReference>